<dbReference type="PROSITE" id="PS50893">
    <property type="entry name" value="ABC_TRANSPORTER_2"/>
    <property type="match status" value="1"/>
</dbReference>
<dbReference type="SUPFAM" id="SSF52540">
    <property type="entry name" value="P-loop containing nucleoside triphosphate hydrolases"/>
    <property type="match status" value="1"/>
</dbReference>
<dbReference type="Pfam" id="PF00005">
    <property type="entry name" value="ABC_tran"/>
    <property type="match status" value="1"/>
</dbReference>
<dbReference type="Proteomes" id="UP000502996">
    <property type="component" value="Chromosome"/>
</dbReference>
<evidence type="ECO:0000313" key="8">
    <source>
        <dbReference type="Proteomes" id="UP000502996"/>
    </source>
</evidence>
<dbReference type="GO" id="GO:0016020">
    <property type="term" value="C:membrane"/>
    <property type="evidence" value="ECO:0007669"/>
    <property type="project" value="InterPro"/>
</dbReference>
<dbReference type="InterPro" id="IPR003593">
    <property type="entry name" value="AAA+_ATPase"/>
</dbReference>
<dbReference type="PROSITE" id="PS00211">
    <property type="entry name" value="ABC_TRANSPORTER_1"/>
    <property type="match status" value="1"/>
</dbReference>
<dbReference type="SMART" id="SM00382">
    <property type="entry name" value="AAA"/>
    <property type="match status" value="1"/>
</dbReference>
<evidence type="ECO:0000313" key="7">
    <source>
        <dbReference type="EMBL" id="QIG44051.1"/>
    </source>
</evidence>
<dbReference type="PANTHER" id="PTHR46743:SF2">
    <property type="entry name" value="TEICHOIC ACIDS EXPORT ATP-BINDING PROTEIN TAGH"/>
    <property type="match status" value="1"/>
</dbReference>
<dbReference type="GO" id="GO:0140359">
    <property type="term" value="F:ABC-type transporter activity"/>
    <property type="evidence" value="ECO:0007669"/>
    <property type="project" value="InterPro"/>
</dbReference>
<reference evidence="7 8" key="1">
    <citation type="submission" date="2020-02" db="EMBL/GenBank/DDBJ databases">
        <title>Full genome sequence of Nocardioides sp. R-3366.</title>
        <authorList>
            <person name="Im W.-T."/>
        </authorList>
    </citation>
    <scope>NUCLEOTIDE SEQUENCE [LARGE SCALE GENOMIC DNA]</scope>
    <source>
        <strain evidence="7 8">R-3366</strain>
    </source>
</reference>
<name>A0A6G6WFD3_9ACTN</name>
<accession>A0A6G6WFD3</accession>
<dbReference type="InterPro" id="IPR003439">
    <property type="entry name" value="ABC_transporter-like_ATP-bd"/>
</dbReference>
<evidence type="ECO:0000256" key="4">
    <source>
        <dbReference type="ARBA" id="ARBA00022840"/>
    </source>
</evidence>
<keyword evidence="2" id="KW-0813">Transport</keyword>
<sequence>MVASIAVEHVSKLFDKQFQRTLKQKTVARMRGQKTSDTFWALDDVTFTVEQGEAIGLMGLNGSGKSTLLKHIMGVMRPTSGSVRTRGRISGLIATGAGFHPQMTGRENIYMNAAILGMSEKEIDAKFESIADFAEVDDFMDTPVGNYSSGMFARLGFAVAVHVDCDVFIADEVLAVGDQPFKRKCMQRMEEIRDSGVTLFYVSHAAQSVRKMCDRVIVLEKGNLGFDGDVNPGIKYLKYDNEDEPDTLDEESTDAELGSEV</sequence>
<protein>
    <submittedName>
        <fullName evidence="7">ABC transporter ATP-binding protein</fullName>
    </submittedName>
</protein>
<dbReference type="RefSeq" id="WP_165234738.1">
    <property type="nucleotide sequence ID" value="NZ_CP049257.1"/>
</dbReference>
<evidence type="ECO:0000259" key="6">
    <source>
        <dbReference type="PROSITE" id="PS50893"/>
    </source>
</evidence>
<dbReference type="InterPro" id="IPR015860">
    <property type="entry name" value="ABC_transpr_TagH-like"/>
</dbReference>
<feature type="region of interest" description="Disordered" evidence="5">
    <location>
        <begin position="240"/>
        <end position="261"/>
    </location>
</feature>
<dbReference type="EMBL" id="CP049257">
    <property type="protein sequence ID" value="QIG44051.1"/>
    <property type="molecule type" value="Genomic_DNA"/>
</dbReference>
<dbReference type="GO" id="GO:0016887">
    <property type="term" value="F:ATP hydrolysis activity"/>
    <property type="evidence" value="ECO:0007669"/>
    <property type="project" value="InterPro"/>
</dbReference>
<keyword evidence="3" id="KW-0547">Nucleotide-binding</keyword>
<evidence type="ECO:0000256" key="1">
    <source>
        <dbReference type="ARBA" id="ARBA00005417"/>
    </source>
</evidence>
<dbReference type="CDD" id="cd03220">
    <property type="entry name" value="ABC_KpsT_Wzt"/>
    <property type="match status" value="1"/>
</dbReference>
<proteinExistence type="inferred from homology"/>
<evidence type="ECO:0000256" key="5">
    <source>
        <dbReference type="SAM" id="MobiDB-lite"/>
    </source>
</evidence>
<dbReference type="Gene3D" id="3.40.50.300">
    <property type="entry name" value="P-loop containing nucleotide triphosphate hydrolases"/>
    <property type="match status" value="1"/>
</dbReference>
<dbReference type="InterPro" id="IPR027417">
    <property type="entry name" value="P-loop_NTPase"/>
</dbReference>
<evidence type="ECO:0000256" key="2">
    <source>
        <dbReference type="ARBA" id="ARBA00022448"/>
    </source>
</evidence>
<organism evidence="7 8">
    <name type="scientific">Nocardioides anomalus</name>
    <dbReference type="NCBI Taxonomy" id="2712223"/>
    <lineage>
        <taxon>Bacteria</taxon>
        <taxon>Bacillati</taxon>
        <taxon>Actinomycetota</taxon>
        <taxon>Actinomycetes</taxon>
        <taxon>Propionibacteriales</taxon>
        <taxon>Nocardioidaceae</taxon>
        <taxon>Nocardioides</taxon>
    </lineage>
</organism>
<evidence type="ECO:0000256" key="3">
    <source>
        <dbReference type="ARBA" id="ARBA00022741"/>
    </source>
</evidence>
<comment type="similarity">
    <text evidence="1">Belongs to the ABC transporter superfamily.</text>
</comment>
<dbReference type="InterPro" id="IPR017871">
    <property type="entry name" value="ABC_transporter-like_CS"/>
</dbReference>
<keyword evidence="8" id="KW-1185">Reference proteome</keyword>
<keyword evidence="4 7" id="KW-0067">ATP-binding</keyword>
<dbReference type="KEGG" id="nano:G5V58_15825"/>
<feature type="compositionally biased region" description="Acidic residues" evidence="5">
    <location>
        <begin position="241"/>
        <end position="261"/>
    </location>
</feature>
<dbReference type="GO" id="GO:0005524">
    <property type="term" value="F:ATP binding"/>
    <property type="evidence" value="ECO:0007669"/>
    <property type="project" value="UniProtKB-KW"/>
</dbReference>
<dbReference type="InterPro" id="IPR050683">
    <property type="entry name" value="Bact_Polysacc_Export_ATP-bd"/>
</dbReference>
<gene>
    <name evidence="7" type="ORF">G5V58_15825</name>
</gene>
<feature type="domain" description="ABC transporter" evidence="6">
    <location>
        <begin position="22"/>
        <end position="246"/>
    </location>
</feature>
<dbReference type="PANTHER" id="PTHR46743">
    <property type="entry name" value="TEICHOIC ACIDS EXPORT ATP-BINDING PROTEIN TAGH"/>
    <property type="match status" value="1"/>
</dbReference>
<dbReference type="AlphaFoldDB" id="A0A6G6WFD3"/>